<dbReference type="STRING" id="1302689.RG47T_4196"/>
<comment type="caution">
    <text evidence="1">The sequence shown here is derived from an EMBL/GenBank/DDBJ whole genome shotgun (WGS) entry which is preliminary data.</text>
</comment>
<keyword evidence="2" id="KW-1185">Reference proteome</keyword>
<gene>
    <name evidence="1" type="ORF">RG47T_4196</name>
</gene>
<organism evidence="1 2">
    <name type="scientific">Mucilaginibacter polytrichastri</name>
    <dbReference type="NCBI Taxonomy" id="1302689"/>
    <lineage>
        <taxon>Bacteria</taxon>
        <taxon>Pseudomonadati</taxon>
        <taxon>Bacteroidota</taxon>
        <taxon>Sphingobacteriia</taxon>
        <taxon>Sphingobacteriales</taxon>
        <taxon>Sphingobacteriaceae</taxon>
        <taxon>Mucilaginibacter</taxon>
    </lineage>
</organism>
<proteinExistence type="predicted"/>
<reference evidence="1 2" key="1">
    <citation type="submission" date="2016-11" db="EMBL/GenBank/DDBJ databases">
        <title>Whole Genome Sequencing of Mucilaginibacter polytrichastri RG4-7(T) isolated from the moss sample.</title>
        <authorList>
            <person name="Li Y."/>
        </authorList>
    </citation>
    <scope>NUCLEOTIDE SEQUENCE [LARGE SCALE GENOMIC DNA]</scope>
    <source>
        <strain evidence="1 2">RG4-7</strain>
    </source>
</reference>
<dbReference type="AlphaFoldDB" id="A0A1Q6A3Y6"/>
<name>A0A1Q6A3Y6_9SPHI</name>
<dbReference type="EMBL" id="MPPL01000001">
    <property type="protein sequence ID" value="OKS88718.1"/>
    <property type="molecule type" value="Genomic_DNA"/>
</dbReference>
<accession>A0A1Q6A3Y6</accession>
<dbReference type="Proteomes" id="UP000186720">
    <property type="component" value="Unassembled WGS sequence"/>
</dbReference>
<protein>
    <submittedName>
        <fullName evidence="1">Uncharacterized protein</fullName>
    </submittedName>
</protein>
<evidence type="ECO:0000313" key="1">
    <source>
        <dbReference type="EMBL" id="OKS88718.1"/>
    </source>
</evidence>
<evidence type="ECO:0000313" key="2">
    <source>
        <dbReference type="Proteomes" id="UP000186720"/>
    </source>
</evidence>
<sequence>MLQWGEVMQKVIKVNLSPYQDFADLLQNGKPDFSMVDGTSINSLQDISPKFQTRVHNSAHLARGKFRGWSINDQWSFRAACLFTAWIVPNIKQ</sequence>